<proteinExistence type="predicted"/>
<organism evidence="1 2">
    <name type="scientific">Araneus ventricosus</name>
    <name type="common">Orbweaver spider</name>
    <name type="synonym">Epeira ventricosa</name>
    <dbReference type="NCBI Taxonomy" id="182803"/>
    <lineage>
        <taxon>Eukaryota</taxon>
        <taxon>Metazoa</taxon>
        <taxon>Ecdysozoa</taxon>
        <taxon>Arthropoda</taxon>
        <taxon>Chelicerata</taxon>
        <taxon>Arachnida</taxon>
        <taxon>Araneae</taxon>
        <taxon>Araneomorphae</taxon>
        <taxon>Entelegynae</taxon>
        <taxon>Araneoidea</taxon>
        <taxon>Araneidae</taxon>
        <taxon>Araneus</taxon>
    </lineage>
</organism>
<name>A0A4Y2QU14_ARAVE</name>
<comment type="caution">
    <text evidence="1">The sequence shown here is derived from an EMBL/GenBank/DDBJ whole genome shotgun (WGS) entry which is preliminary data.</text>
</comment>
<evidence type="ECO:0000313" key="2">
    <source>
        <dbReference type="Proteomes" id="UP000499080"/>
    </source>
</evidence>
<reference evidence="1 2" key="1">
    <citation type="journal article" date="2019" name="Sci. Rep.">
        <title>Orb-weaving spider Araneus ventricosus genome elucidates the spidroin gene catalogue.</title>
        <authorList>
            <person name="Kono N."/>
            <person name="Nakamura H."/>
            <person name="Ohtoshi R."/>
            <person name="Moran D.A.P."/>
            <person name="Shinohara A."/>
            <person name="Yoshida Y."/>
            <person name="Fujiwara M."/>
            <person name="Mori M."/>
            <person name="Tomita M."/>
            <person name="Arakawa K."/>
        </authorList>
    </citation>
    <scope>NUCLEOTIDE SEQUENCE [LARGE SCALE GENOMIC DNA]</scope>
</reference>
<gene>
    <name evidence="1" type="ORF">AVEN_259108_1</name>
</gene>
<dbReference type="EMBL" id="BGPR01014797">
    <property type="protein sequence ID" value="GBN66736.1"/>
    <property type="molecule type" value="Genomic_DNA"/>
</dbReference>
<dbReference type="AlphaFoldDB" id="A0A4Y2QU14"/>
<evidence type="ECO:0000313" key="1">
    <source>
        <dbReference type="EMBL" id="GBN66736.1"/>
    </source>
</evidence>
<keyword evidence="2" id="KW-1185">Reference proteome</keyword>
<protein>
    <submittedName>
        <fullName evidence="1">Uncharacterized protein</fullName>
    </submittedName>
</protein>
<dbReference type="Proteomes" id="UP000499080">
    <property type="component" value="Unassembled WGS sequence"/>
</dbReference>
<sequence length="191" mass="21786">MSATAEHRRPHYQGICVRSVCVYSASPTAENLLASLDKSDNHLCLNNGGLYYTPSVHTDRNTHRVWGETLVSGQYYVFYTRTLTAEIYRYDNLDPYARWLKNGTREEQISIHLSASSSRLLFIGFCGKLCSAWKLKGETTFEVLLQFKRPVRCEIFKGSRYGAREDVMSKLAGANSVRPISKRPPPDVVWR</sequence>
<accession>A0A4Y2QU14</accession>